<name>A0AAE1A1Z9_9GAST</name>
<reference evidence="1" key="1">
    <citation type="journal article" date="2023" name="G3 (Bethesda)">
        <title>A reference genome for the long-term kleptoplast-retaining sea slug Elysia crispata morphotype clarki.</title>
        <authorList>
            <person name="Eastman K.E."/>
            <person name="Pendleton A.L."/>
            <person name="Shaikh M.A."/>
            <person name="Suttiyut T."/>
            <person name="Ogas R."/>
            <person name="Tomko P."/>
            <person name="Gavelis G."/>
            <person name="Widhalm J.R."/>
            <person name="Wisecaver J.H."/>
        </authorList>
    </citation>
    <scope>NUCLEOTIDE SEQUENCE</scope>
    <source>
        <strain evidence="1">ECLA1</strain>
    </source>
</reference>
<proteinExistence type="predicted"/>
<protein>
    <submittedName>
        <fullName evidence="1">Uncharacterized protein</fullName>
    </submittedName>
</protein>
<organism evidence="1 2">
    <name type="scientific">Elysia crispata</name>
    <name type="common">lettuce slug</name>
    <dbReference type="NCBI Taxonomy" id="231223"/>
    <lineage>
        <taxon>Eukaryota</taxon>
        <taxon>Metazoa</taxon>
        <taxon>Spiralia</taxon>
        <taxon>Lophotrochozoa</taxon>
        <taxon>Mollusca</taxon>
        <taxon>Gastropoda</taxon>
        <taxon>Heterobranchia</taxon>
        <taxon>Euthyneura</taxon>
        <taxon>Panpulmonata</taxon>
        <taxon>Sacoglossa</taxon>
        <taxon>Placobranchoidea</taxon>
        <taxon>Plakobranchidae</taxon>
        <taxon>Elysia</taxon>
    </lineage>
</organism>
<keyword evidence="2" id="KW-1185">Reference proteome</keyword>
<evidence type="ECO:0000313" key="2">
    <source>
        <dbReference type="Proteomes" id="UP001283361"/>
    </source>
</evidence>
<comment type="caution">
    <text evidence="1">The sequence shown here is derived from an EMBL/GenBank/DDBJ whole genome shotgun (WGS) entry which is preliminary data.</text>
</comment>
<accession>A0AAE1A1Z9</accession>
<evidence type="ECO:0000313" key="1">
    <source>
        <dbReference type="EMBL" id="KAK3778812.1"/>
    </source>
</evidence>
<dbReference type="EMBL" id="JAWDGP010002895">
    <property type="protein sequence ID" value="KAK3778812.1"/>
    <property type="molecule type" value="Genomic_DNA"/>
</dbReference>
<dbReference type="AlphaFoldDB" id="A0AAE1A1Z9"/>
<dbReference type="Proteomes" id="UP001283361">
    <property type="component" value="Unassembled WGS sequence"/>
</dbReference>
<gene>
    <name evidence="1" type="ORF">RRG08_013080</name>
</gene>
<sequence>MKPHHMKAVRRPAGQATGAISVLPPCAGAGQTLQPNDSVVCGLMSPSPTSNYIDLICAAPRVQAGLLYHSRHENVRHS</sequence>